<sequence length="152" mass="16767">MVLMVYLANGTMNSSIEHFPQYMRYIKHRYATSLRNTNGSSVMNCKVVRKFEVLNGGYSLEAKLILGCPSPEPAESPRRGLPPAIPASAASSDRNVATVTSPPIQKQRLCHEGSVINLFDYRQAVRAGRRATRPPQHAPAARAALHEPHSPY</sequence>
<accession>A0A4C1V3E8</accession>
<dbReference type="Proteomes" id="UP000299102">
    <property type="component" value="Unassembled WGS sequence"/>
</dbReference>
<organism evidence="2 3">
    <name type="scientific">Eumeta variegata</name>
    <name type="common">Bagworm moth</name>
    <name type="synonym">Eumeta japonica</name>
    <dbReference type="NCBI Taxonomy" id="151549"/>
    <lineage>
        <taxon>Eukaryota</taxon>
        <taxon>Metazoa</taxon>
        <taxon>Ecdysozoa</taxon>
        <taxon>Arthropoda</taxon>
        <taxon>Hexapoda</taxon>
        <taxon>Insecta</taxon>
        <taxon>Pterygota</taxon>
        <taxon>Neoptera</taxon>
        <taxon>Endopterygota</taxon>
        <taxon>Lepidoptera</taxon>
        <taxon>Glossata</taxon>
        <taxon>Ditrysia</taxon>
        <taxon>Tineoidea</taxon>
        <taxon>Psychidae</taxon>
        <taxon>Oiketicinae</taxon>
        <taxon>Eumeta</taxon>
    </lineage>
</organism>
<protein>
    <submittedName>
        <fullName evidence="2">Uncharacterized protein</fullName>
    </submittedName>
</protein>
<feature type="compositionally biased region" description="Low complexity" evidence="1">
    <location>
        <begin position="133"/>
        <end position="143"/>
    </location>
</feature>
<evidence type="ECO:0000256" key="1">
    <source>
        <dbReference type="SAM" id="MobiDB-lite"/>
    </source>
</evidence>
<gene>
    <name evidence="2" type="ORF">EVAR_81654_1</name>
</gene>
<comment type="caution">
    <text evidence="2">The sequence shown here is derived from an EMBL/GenBank/DDBJ whole genome shotgun (WGS) entry which is preliminary data.</text>
</comment>
<feature type="region of interest" description="Disordered" evidence="1">
    <location>
        <begin position="128"/>
        <end position="152"/>
    </location>
</feature>
<evidence type="ECO:0000313" key="2">
    <source>
        <dbReference type="EMBL" id="GBP32866.1"/>
    </source>
</evidence>
<keyword evidence="3" id="KW-1185">Reference proteome</keyword>
<dbReference type="AlphaFoldDB" id="A0A4C1V3E8"/>
<evidence type="ECO:0000313" key="3">
    <source>
        <dbReference type="Proteomes" id="UP000299102"/>
    </source>
</evidence>
<proteinExistence type="predicted"/>
<feature type="region of interest" description="Disordered" evidence="1">
    <location>
        <begin position="71"/>
        <end position="104"/>
    </location>
</feature>
<name>A0A4C1V3E8_EUMVA</name>
<reference evidence="2 3" key="1">
    <citation type="journal article" date="2019" name="Commun. Biol.">
        <title>The bagworm genome reveals a unique fibroin gene that provides high tensile strength.</title>
        <authorList>
            <person name="Kono N."/>
            <person name="Nakamura H."/>
            <person name="Ohtoshi R."/>
            <person name="Tomita M."/>
            <person name="Numata K."/>
            <person name="Arakawa K."/>
        </authorList>
    </citation>
    <scope>NUCLEOTIDE SEQUENCE [LARGE SCALE GENOMIC DNA]</scope>
</reference>
<feature type="compositionally biased region" description="Polar residues" evidence="1">
    <location>
        <begin position="93"/>
        <end position="104"/>
    </location>
</feature>
<dbReference type="EMBL" id="BGZK01000266">
    <property type="protein sequence ID" value="GBP32866.1"/>
    <property type="molecule type" value="Genomic_DNA"/>
</dbReference>